<organism evidence="1 2">
    <name type="scientific">Desulfocucumis palustris</name>
    <dbReference type="NCBI Taxonomy" id="1898651"/>
    <lineage>
        <taxon>Bacteria</taxon>
        <taxon>Bacillati</taxon>
        <taxon>Bacillota</taxon>
        <taxon>Clostridia</taxon>
        <taxon>Eubacteriales</taxon>
        <taxon>Desulfocucumaceae</taxon>
        <taxon>Desulfocucumis</taxon>
    </lineage>
</organism>
<dbReference type="EMBL" id="BFAV01000112">
    <property type="protein sequence ID" value="GBF33648.1"/>
    <property type="molecule type" value="Genomic_DNA"/>
</dbReference>
<dbReference type="AlphaFoldDB" id="A0A2L2XBQ0"/>
<reference evidence="2" key="1">
    <citation type="submission" date="2018-02" db="EMBL/GenBank/DDBJ databases">
        <title>Genome sequence of Desulfocucumis palustris strain NAW-5.</title>
        <authorList>
            <person name="Watanabe M."/>
            <person name="Kojima H."/>
            <person name="Fukui M."/>
        </authorList>
    </citation>
    <scope>NUCLEOTIDE SEQUENCE [LARGE SCALE GENOMIC DNA]</scope>
    <source>
        <strain evidence="2">NAW-5</strain>
    </source>
</reference>
<name>A0A2L2XBQ0_9FIRM</name>
<gene>
    <name evidence="1" type="ORF">DCCM_2754</name>
</gene>
<keyword evidence="2" id="KW-1185">Reference proteome</keyword>
<proteinExistence type="predicted"/>
<dbReference type="Proteomes" id="UP000239549">
    <property type="component" value="Unassembled WGS sequence"/>
</dbReference>
<evidence type="ECO:0000313" key="1">
    <source>
        <dbReference type="EMBL" id="GBF33648.1"/>
    </source>
</evidence>
<accession>A0A2L2XBQ0</accession>
<evidence type="ECO:0000313" key="2">
    <source>
        <dbReference type="Proteomes" id="UP000239549"/>
    </source>
</evidence>
<sequence length="43" mass="4648">MVKVNMDLACREDKAIPESSPGAWRDSAGDRGVTRIAPSFLLS</sequence>
<comment type="caution">
    <text evidence="1">The sequence shown here is derived from an EMBL/GenBank/DDBJ whole genome shotgun (WGS) entry which is preliminary data.</text>
</comment>
<protein>
    <submittedName>
        <fullName evidence="1">Uncharacterized protein</fullName>
    </submittedName>
</protein>